<dbReference type="EMBL" id="WQKZ01000001">
    <property type="protein sequence ID" value="MVN75174.1"/>
    <property type="molecule type" value="Genomic_DNA"/>
</dbReference>
<feature type="chain" id="PRO_5029489894" description="Secreted protein" evidence="2">
    <location>
        <begin position="22"/>
        <end position="103"/>
    </location>
</feature>
<name>A0A7K1T9U0_9BACT</name>
<evidence type="ECO:0000256" key="1">
    <source>
        <dbReference type="SAM" id="MobiDB-lite"/>
    </source>
</evidence>
<sequence>MKTFLFATIAAALLTTTSAFAAPIASQDGRGYPPVERGRDTRNDYGREYRPDFRERDRRPEGRRYDRQPNYSYNQGPSYGYEQPQPVILQPRRPVGISINVQL</sequence>
<keyword evidence="4" id="KW-1185">Reference proteome</keyword>
<dbReference type="RefSeq" id="WP_157561936.1">
    <property type="nucleotide sequence ID" value="NZ_WQKZ01000001.1"/>
</dbReference>
<evidence type="ECO:0000313" key="3">
    <source>
        <dbReference type="EMBL" id="MVN75174.1"/>
    </source>
</evidence>
<dbReference type="Proteomes" id="UP000441336">
    <property type="component" value="Unassembled WGS sequence"/>
</dbReference>
<accession>A0A7K1T9U0</accession>
<comment type="caution">
    <text evidence="3">The sequence shown here is derived from an EMBL/GenBank/DDBJ whole genome shotgun (WGS) entry which is preliminary data.</text>
</comment>
<protein>
    <recommendedName>
        <fullName evidence="5">Secreted protein</fullName>
    </recommendedName>
</protein>
<keyword evidence="2" id="KW-0732">Signal</keyword>
<feature type="compositionally biased region" description="Basic and acidic residues" evidence="1">
    <location>
        <begin position="36"/>
        <end position="67"/>
    </location>
</feature>
<feature type="signal peptide" evidence="2">
    <location>
        <begin position="1"/>
        <end position="21"/>
    </location>
</feature>
<evidence type="ECO:0000256" key="2">
    <source>
        <dbReference type="SAM" id="SignalP"/>
    </source>
</evidence>
<feature type="region of interest" description="Disordered" evidence="1">
    <location>
        <begin position="23"/>
        <end position="87"/>
    </location>
</feature>
<gene>
    <name evidence="3" type="ORF">GO988_02435</name>
</gene>
<reference evidence="3 4" key="1">
    <citation type="submission" date="2019-12" db="EMBL/GenBank/DDBJ databases">
        <title>Hymenobacter sp. HMF4947 Genome sequencing and assembly.</title>
        <authorList>
            <person name="Kang H."/>
            <person name="Cha I."/>
            <person name="Kim H."/>
            <person name="Joh K."/>
        </authorList>
    </citation>
    <scope>NUCLEOTIDE SEQUENCE [LARGE SCALE GENOMIC DNA]</scope>
    <source>
        <strain evidence="3 4">HMF4947</strain>
    </source>
</reference>
<dbReference type="AlphaFoldDB" id="A0A7K1T9U0"/>
<evidence type="ECO:0000313" key="4">
    <source>
        <dbReference type="Proteomes" id="UP000441336"/>
    </source>
</evidence>
<evidence type="ECO:0008006" key="5">
    <source>
        <dbReference type="Google" id="ProtNLM"/>
    </source>
</evidence>
<organism evidence="3 4">
    <name type="scientific">Hymenobacter ginkgonis</name>
    <dbReference type="NCBI Taxonomy" id="2682976"/>
    <lineage>
        <taxon>Bacteria</taxon>
        <taxon>Pseudomonadati</taxon>
        <taxon>Bacteroidota</taxon>
        <taxon>Cytophagia</taxon>
        <taxon>Cytophagales</taxon>
        <taxon>Hymenobacteraceae</taxon>
        <taxon>Hymenobacter</taxon>
    </lineage>
</organism>
<proteinExistence type="predicted"/>